<name>A0A2Z6M8R1_TRISU</name>
<proteinExistence type="predicted"/>
<organism evidence="1 2">
    <name type="scientific">Trifolium subterraneum</name>
    <name type="common">Subterranean clover</name>
    <dbReference type="NCBI Taxonomy" id="3900"/>
    <lineage>
        <taxon>Eukaryota</taxon>
        <taxon>Viridiplantae</taxon>
        <taxon>Streptophyta</taxon>
        <taxon>Embryophyta</taxon>
        <taxon>Tracheophyta</taxon>
        <taxon>Spermatophyta</taxon>
        <taxon>Magnoliopsida</taxon>
        <taxon>eudicotyledons</taxon>
        <taxon>Gunneridae</taxon>
        <taxon>Pentapetalae</taxon>
        <taxon>rosids</taxon>
        <taxon>fabids</taxon>
        <taxon>Fabales</taxon>
        <taxon>Fabaceae</taxon>
        <taxon>Papilionoideae</taxon>
        <taxon>50 kb inversion clade</taxon>
        <taxon>NPAAA clade</taxon>
        <taxon>Hologalegina</taxon>
        <taxon>IRL clade</taxon>
        <taxon>Trifolieae</taxon>
        <taxon>Trifolium</taxon>
    </lineage>
</organism>
<evidence type="ECO:0000313" key="1">
    <source>
        <dbReference type="EMBL" id="GAU21812.1"/>
    </source>
</evidence>
<evidence type="ECO:0000313" key="2">
    <source>
        <dbReference type="Proteomes" id="UP000242715"/>
    </source>
</evidence>
<accession>A0A2Z6M8R1</accession>
<dbReference type="Proteomes" id="UP000242715">
    <property type="component" value="Unassembled WGS sequence"/>
</dbReference>
<dbReference type="OrthoDB" id="1928932at2759"/>
<feature type="non-terminal residue" evidence="1">
    <location>
        <position position="63"/>
    </location>
</feature>
<keyword evidence="2" id="KW-1185">Reference proteome</keyword>
<protein>
    <submittedName>
        <fullName evidence="1">Uncharacterized protein</fullName>
    </submittedName>
</protein>
<gene>
    <name evidence="1" type="ORF">TSUD_176580</name>
</gene>
<sequence length="63" mass="7049">MDDGTTYQAEPQKPVWCERKQAVVQEEITRMNQLPANKNCISGEGAGVAFCRSVFVKELLMAM</sequence>
<dbReference type="EMBL" id="DF973238">
    <property type="protein sequence ID" value="GAU21812.1"/>
    <property type="molecule type" value="Genomic_DNA"/>
</dbReference>
<dbReference type="AlphaFoldDB" id="A0A2Z6M8R1"/>
<reference evidence="2" key="1">
    <citation type="journal article" date="2017" name="Front. Plant Sci.">
        <title>Climate Clever Clovers: New Paradigm to Reduce the Environmental Footprint of Ruminants by Breeding Low Methanogenic Forages Utilizing Haplotype Variation.</title>
        <authorList>
            <person name="Kaur P."/>
            <person name="Appels R."/>
            <person name="Bayer P.E."/>
            <person name="Keeble-Gagnere G."/>
            <person name="Wang J."/>
            <person name="Hirakawa H."/>
            <person name="Shirasawa K."/>
            <person name="Vercoe P."/>
            <person name="Stefanova K."/>
            <person name="Durmic Z."/>
            <person name="Nichols P."/>
            <person name="Revell C."/>
            <person name="Isobe S.N."/>
            <person name="Edwards D."/>
            <person name="Erskine W."/>
        </authorList>
    </citation>
    <scope>NUCLEOTIDE SEQUENCE [LARGE SCALE GENOMIC DNA]</scope>
    <source>
        <strain evidence="2">cv. Daliak</strain>
    </source>
</reference>